<evidence type="ECO:0000256" key="4">
    <source>
        <dbReference type="ARBA" id="ARBA00023163"/>
    </source>
</evidence>
<dbReference type="InterPro" id="IPR013238">
    <property type="entry name" value="RNA_pol_III_Rbc25"/>
</dbReference>
<organism evidence="8 9">
    <name type="scientific">Vitrella brassicaformis (strain CCMP3155)</name>
    <dbReference type="NCBI Taxonomy" id="1169540"/>
    <lineage>
        <taxon>Eukaryota</taxon>
        <taxon>Sar</taxon>
        <taxon>Alveolata</taxon>
        <taxon>Colpodellida</taxon>
        <taxon>Vitrellaceae</taxon>
        <taxon>Vitrella</taxon>
    </lineage>
</organism>
<comment type="similarity">
    <text evidence="2">Belongs to the eukaryotic RPB7/RPC8 RNA polymerase subunit family.</text>
</comment>
<dbReference type="OrthoDB" id="10256606at2759"/>
<dbReference type="PANTHER" id="PTHR12709">
    <property type="entry name" value="DNA-DIRECTED RNA POLYMERASE II, III"/>
    <property type="match status" value="1"/>
</dbReference>
<dbReference type="InterPro" id="IPR036898">
    <property type="entry name" value="RNA_pol_Rpb7-like_N_sf"/>
</dbReference>
<dbReference type="Proteomes" id="UP000041254">
    <property type="component" value="Unassembled WGS sequence"/>
</dbReference>
<name>A0A0G4ECD8_VITBC</name>
<dbReference type="STRING" id="1169540.A0A0G4ECD8"/>
<dbReference type="Pfam" id="PF08292">
    <property type="entry name" value="RNA_pol_Rbc25"/>
    <property type="match status" value="1"/>
</dbReference>
<feature type="domain" description="RNA polymerase III subunit Rpc25" evidence="7">
    <location>
        <begin position="83"/>
        <end position="191"/>
    </location>
</feature>
<evidence type="ECO:0000313" key="8">
    <source>
        <dbReference type="EMBL" id="CEL93173.1"/>
    </source>
</evidence>
<accession>A0A0G4ECD8</accession>
<dbReference type="InterPro" id="IPR045113">
    <property type="entry name" value="Rpb7-like"/>
</dbReference>
<evidence type="ECO:0000256" key="5">
    <source>
        <dbReference type="ARBA" id="ARBA00023242"/>
    </source>
</evidence>
<dbReference type="InterPro" id="IPR005576">
    <property type="entry name" value="Rpb7-like_N"/>
</dbReference>
<protein>
    <submittedName>
        <fullName evidence="8">Uncharacterized protein</fullName>
    </submittedName>
</protein>
<dbReference type="FunCoup" id="A0A0G4ECD8">
    <property type="interactions" value="413"/>
</dbReference>
<dbReference type="Gene3D" id="3.30.1490.120">
    <property type="entry name" value="RNA polymerase Rpb7-like, N-terminal domain"/>
    <property type="match status" value="1"/>
</dbReference>
<evidence type="ECO:0000259" key="7">
    <source>
        <dbReference type="Pfam" id="PF08292"/>
    </source>
</evidence>
<dbReference type="Pfam" id="PF03876">
    <property type="entry name" value="SHS2_Rpb7-N"/>
    <property type="match status" value="1"/>
</dbReference>
<dbReference type="GO" id="GO:0006384">
    <property type="term" value="P:transcription initiation at RNA polymerase III promoter"/>
    <property type="evidence" value="ECO:0007669"/>
    <property type="project" value="TreeGrafter"/>
</dbReference>
<evidence type="ECO:0000256" key="2">
    <source>
        <dbReference type="ARBA" id="ARBA00009307"/>
    </source>
</evidence>
<dbReference type="PhylomeDB" id="A0A0G4ECD8"/>
<comment type="subcellular location">
    <subcellularLocation>
        <location evidence="1">Nucleus</location>
    </subcellularLocation>
</comment>
<evidence type="ECO:0000259" key="6">
    <source>
        <dbReference type="Pfam" id="PF03876"/>
    </source>
</evidence>
<reference evidence="8 9" key="1">
    <citation type="submission" date="2014-11" db="EMBL/GenBank/DDBJ databases">
        <authorList>
            <person name="Zhu J."/>
            <person name="Qi W."/>
            <person name="Song R."/>
        </authorList>
    </citation>
    <scope>NUCLEOTIDE SEQUENCE [LARGE SCALE GENOMIC DNA]</scope>
</reference>
<dbReference type="Gene3D" id="2.40.50.140">
    <property type="entry name" value="Nucleic acid-binding proteins"/>
    <property type="match status" value="1"/>
</dbReference>
<dbReference type="AlphaFoldDB" id="A0A0G4ECD8"/>
<dbReference type="OMA" id="LGPTLWW"/>
<keyword evidence="5" id="KW-0539">Nucleus</keyword>
<evidence type="ECO:0000256" key="3">
    <source>
        <dbReference type="ARBA" id="ARBA00022478"/>
    </source>
</evidence>
<dbReference type="SUPFAM" id="SSF50249">
    <property type="entry name" value="Nucleic acid-binding proteins"/>
    <property type="match status" value="1"/>
</dbReference>
<keyword evidence="4" id="KW-0804">Transcription</keyword>
<sequence length="194" mass="22173">MFFLVTLDDLVTVEPGDLGKSHVDRLIAAIQTRYVDRIIPDVGLVIAFYDFLRMGDAPIFPGNGSVHFNCRFRLVAFRPFKGEILTGRLVRSAPEGLTVSLGFFEDIRIPCTLLREPSEYDDVDKVWFWRYGEHSLYLDLLQNIRFKVEEVQFHKQDGGQHPVALSTSRRLPPMTIIGSINSDGLGLESWWQTE</sequence>
<dbReference type="SUPFAM" id="SSF88798">
    <property type="entry name" value="N-terminal, heterodimerisation domain of RBP7 (RpoE)"/>
    <property type="match status" value="1"/>
</dbReference>
<dbReference type="InParanoid" id="A0A0G4ECD8"/>
<evidence type="ECO:0000313" key="9">
    <source>
        <dbReference type="Proteomes" id="UP000041254"/>
    </source>
</evidence>
<evidence type="ECO:0000256" key="1">
    <source>
        <dbReference type="ARBA" id="ARBA00004123"/>
    </source>
</evidence>
<gene>
    <name evidence="8" type="ORF">Vbra_4753</name>
</gene>
<proteinExistence type="inferred from homology"/>
<dbReference type="InterPro" id="IPR012340">
    <property type="entry name" value="NA-bd_OB-fold"/>
</dbReference>
<keyword evidence="3" id="KW-0240">DNA-directed RNA polymerase</keyword>
<dbReference type="GO" id="GO:0005666">
    <property type="term" value="C:RNA polymerase III complex"/>
    <property type="evidence" value="ECO:0007669"/>
    <property type="project" value="TreeGrafter"/>
</dbReference>
<dbReference type="EMBL" id="CDMY01000144">
    <property type="protein sequence ID" value="CEL93173.1"/>
    <property type="molecule type" value="Genomic_DNA"/>
</dbReference>
<dbReference type="VEuPathDB" id="CryptoDB:Vbra_4753"/>
<dbReference type="PANTHER" id="PTHR12709:SF1">
    <property type="entry name" value="DNA-DIRECTED RNA POLYMERASE III SUBUNIT RPC8"/>
    <property type="match status" value="1"/>
</dbReference>
<keyword evidence="9" id="KW-1185">Reference proteome</keyword>
<feature type="domain" description="RNA polymerase Rpb7-like N-terminal" evidence="6">
    <location>
        <begin position="9"/>
        <end position="64"/>
    </location>
</feature>